<gene>
    <name evidence="9" type="ORF">DCAR_012523</name>
    <name evidence="10" type="ORF">DCAR_0314187</name>
</gene>
<evidence type="ECO:0000256" key="6">
    <source>
        <dbReference type="SAM" id="MobiDB-lite"/>
    </source>
</evidence>
<feature type="region of interest" description="Disordered" evidence="6">
    <location>
        <begin position="239"/>
        <end position="267"/>
    </location>
</feature>
<accession>A0A161Y3H0</accession>
<evidence type="ECO:0000313" key="11">
    <source>
        <dbReference type="Proteomes" id="UP000077755"/>
    </source>
</evidence>
<dbReference type="Pfam" id="PF04576">
    <property type="entry name" value="Zein-binding"/>
    <property type="match status" value="1"/>
</dbReference>
<feature type="coiled-coil region" evidence="5">
    <location>
        <begin position="743"/>
        <end position="770"/>
    </location>
</feature>
<evidence type="ECO:0000256" key="2">
    <source>
        <dbReference type="ARBA" id="ARBA00022692"/>
    </source>
</evidence>
<sequence length="802" mass="89872">MAVSGYSSMNSGRNLNGFMTILSSAACEWFLMFLILVYGGFSHLLTKFAWYCELETPCLLCSRLDHVFGEGPGYYRILLCTNHREEISSTIYCQIHDKLCDLGEMCEECFTSTAMQNRLSSGSYKIMMGRSGIDFERGGFQSPYIRNNFLPLARECVCCNKPLKTKTKAQRLLQKTPVGLGASRANVRPPLPRMPGRSRLSYRDNLKKIRENMSDSATSPRSRTAEKMMSYAGYAELKFNSNPNSESESDFPYSDDDDGSSTSQYKFEPSDSFFAQLSSDYHARKAKPSSTPPPELTFPDDVTSSSNIVKGPRGESAETLKSSLSRISSMNRLSDHMLPKVVPPKSNAAETPLEVSPDKASTMIATQADLIKETASSNDADISDLSKTGVTNKGRDVPSPLPAQEANSDSVKVDNTENLQPPVSNSSSPEGIRVIKKSASIDKFDSDYESVDISIVPEIQGEDIVDRLKRQIDYDKKILSSLHKELEEERNASEISASQAMAMITKLQEEKSELRMESAQRLRIMEEQAEYDMEALNKADELLVEKEMLILELETELEYYRNNMDESILGNQTGETSKRKEGNKKLLNYEVPEIDADANSPSESRSVQTYEGGDKFTYDMSSFFDFVDEKKYITQCLKNLERKLHQLSANAASSGTLNGMHSAHITDAKESTDEKERVEGNFTDREAKADRQDENIGIDATRTHGNPSTHDENTPSVEDRHHISEESHSDHQKRVEHGEQIDLGTLEHEISDLNERLEALEVDHEILEHSVNSLRGGKEGVQFLQEIAGQLQELRKVEFGEK</sequence>
<keyword evidence="5" id="KW-0175">Coiled coil</keyword>
<keyword evidence="2 7" id="KW-0812">Transmembrane</keyword>
<dbReference type="EMBL" id="CP093345">
    <property type="protein sequence ID" value="WOG94890.1"/>
    <property type="molecule type" value="Genomic_DNA"/>
</dbReference>
<keyword evidence="4 7" id="KW-0472">Membrane</keyword>
<evidence type="ECO:0000256" key="1">
    <source>
        <dbReference type="ARBA" id="ARBA00004167"/>
    </source>
</evidence>
<dbReference type="KEGG" id="dcr:108212900"/>
<name>A0A161Y3H0_DAUCS</name>
<dbReference type="Gramene" id="KZN03767">
    <property type="protein sequence ID" value="KZN03767"/>
    <property type="gene ID" value="DCAR_012523"/>
</dbReference>
<feature type="compositionally biased region" description="Polar residues" evidence="6">
    <location>
        <begin position="375"/>
        <end position="391"/>
    </location>
</feature>
<dbReference type="PANTHER" id="PTHR31448:SF55">
    <property type="entry name" value="MYOSIN-BINDING PROTEIN 3-LIKE ISOFORM X1"/>
    <property type="match status" value="1"/>
</dbReference>
<feature type="compositionally biased region" description="Basic and acidic residues" evidence="6">
    <location>
        <begin position="666"/>
        <end position="694"/>
    </location>
</feature>
<dbReference type="AlphaFoldDB" id="A0A161Y3H0"/>
<protein>
    <recommendedName>
        <fullName evidence="8">GTD-binding domain-containing protein</fullName>
    </recommendedName>
</protein>
<feature type="coiled-coil region" evidence="5">
    <location>
        <begin position="497"/>
        <end position="563"/>
    </location>
</feature>
<feature type="region of interest" description="Disordered" evidence="6">
    <location>
        <begin position="281"/>
        <end position="321"/>
    </location>
</feature>
<feature type="compositionally biased region" description="Acidic residues" evidence="6">
    <location>
        <begin position="247"/>
        <end position="259"/>
    </location>
</feature>
<feature type="region of interest" description="Disordered" evidence="6">
    <location>
        <begin position="337"/>
        <end position="357"/>
    </location>
</feature>
<evidence type="ECO:0000256" key="4">
    <source>
        <dbReference type="ARBA" id="ARBA00023136"/>
    </source>
</evidence>
<organism evidence="9">
    <name type="scientific">Daucus carota subsp. sativus</name>
    <name type="common">Carrot</name>
    <dbReference type="NCBI Taxonomy" id="79200"/>
    <lineage>
        <taxon>Eukaryota</taxon>
        <taxon>Viridiplantae</taxon>
        <taxon>Streptophyta</taxon>
        <taxon>Embryophyta</taxon>
        <taxon>Tracheophyta</taxon>
        <taxon>Spermatophyta</taxon>
        <taxon>Magnoliopsida</taxon>
        <taxon>eudicotyledons</taxon>
        <taxon>Gunneridae</taxon>
        <taxon>Pentapetalae</taxon>
        <taxon>asterids</taxon>
        <taxon>campanulids</taxon>
        <taxon>Apiales</taxon>
        <taxon>Apiaceae</taxon>
        <taxon>Apioideae</taxon>
        <taxon>Scandiceae</taxon>
        <taxon>Daucinae</taxon>
        <taxon>Daucus</taxon>
        <taxon>Daucus sect. Daucus</taxon>
    </lineage>
</organism>
<dbReference type="InterPro" id="IPR039306">
    <property type="entry name" value="MYOB"/>
</dbReference>
<evidence type="ECO:0000313" key="9">
    <source>
        <dbReference type="EMBL" id="KZN03767.1"/>
    </source>
</evidence>
<feature type="region of interest" description="Disordered" evidence="6">
    <location>
        <begin position="666"/>
        <end position="735"/>
    </location>
</feature>
<evidence type="ECO:0000313" key="10">
    <source>
        <dbReference type="EMBL" id="WOG94890.1"/>
    </source>
</evidence>
<feature type="region of interest" description="Disordered" evidence="6">
    <location>
        <begin position="183"/>
        <end position="202"/>
    </location>
</feature>
<feature type="compositionally biased region" description="Basic and acidic residues" evidence="6">
    <location>
        <begin position="709"/>
        <end position="735"/>
    </location>
</feature>
<reference evidence="10" key="2">
    <citation type="submission" date="2022-03" db="EMBL/GenBank/DDBJ databases">
        <title>Draft title - Genomic analysis of global carrot germplasm unveils the trajectory of domestication and the origin of high carotenoid orange carrot.</title>
        <authorList>
            <person name="Iorizzo M."/>
            <person name="Ellison S."/>
            <person name="Senalik D."/>
            <person name="Macko-Podgorni A."/>
            <person name="Grzebelus D."/>
            <person name="Bostan H."/>
            <person name="Rolling W."/>
            <person name="Curaba J."/>
            <person name="Simon P."/>
        </authorList>
    </citation>
    <scope>NUCLEOTIDE SEQUENCE</scope>
    <source>
        <tissue evidence="10">Leaf</tissue>
    </source>
</reference>
<keyword evidence="3 7" id="KW-1133">Transmembrane helix</keyword>
<dbReference type="OMA" id="EWFLMFL"/>
<proteinExistence type="predicted"/>
<evidence type="ECO:0000259" key="8">
    <source>
        <dbReference type="PROSITE" id="PS51775"/>
    </source>
</evidence>
<feature type="domain" description="GTD-binding" evidence="8">
    <location>
        <begin position="463"/>
        <end position="561"/>
    </location>
</feature>
<evidence type="ECO:0000256" key="5">
    <source>
        <dbReference type="SAM" id="Coils"/>
    </source>
</evidence>
<dbReference type="OrthoDB" id="1047602at2759"/>
<comment type="subcellular location">
    <subcellularLocation>
        <location evidence="1">Membrane</location>
        <topology evidence="1">Single-pass membrane protein</topology>
    </subcellularLocation>
</comment>
<dbReference type="STRING" id="79200.A0A161Y3H0"/>
<dbReference type="Proteomes" id="UP000077755">
    <property type="component" value="Chromosome 3"/>
</dbReference>
<evidence type="ECO:0000256" key="7">
    <source>
        <dbReference type="SAM" id="Phobius"/>
    </source>
</evidence>
<feature type="compositionally biased region" description="Polar residues" evidence="6">
    <location>
        <begin position="416"/>
        <end position="429"/>
    </location>
</feature>
<reference evidence="9" key="1">
    <citation type="journal article" date="2016" name="Nat. Genet.">
        <title>A high-quality carrot genome assembly provides new insights into carotenoid accumulation and asterid genome evolution.</title>
        <authorList>
            <person name="Iorizzo M."/>
            <person name="Ellison S."/>
            <person name="Senalik D."/>
            <person name="Zeng P."/>
            <person name="Satapoomin P."/>
            <person name="Huang J."/>
            <person name="Bowman M."/>
            <person name="Iovene M."/>
            <person name="Sanseverino W."/>
            <person name="Cavagnaro P."/>
            <person name="Yildiz M."/>
            <person name="Macko-Podgorni A."/>
            <person name="Moranska E."/>
            <person name="Grzebelus E."/>
            <person name="Grzebelus D."/>
            <person name="Ashrafi H."/>
            <person name="Zheng Z."/>
            <person name="Cheng S."/>
            <person name="Spooner D."/>
            <person name="Van Deynze A."/>
            <person name="Simon P."/>
        </authorList>
    </citation>
    <scope>NUCLEOTIDE SEQUENCE [LARGE SCALE GENOMIC DNA]</scope>
    <source>
        <tissue evidence="9">Leaf</tissue>
    </source>
</reference>
<dbReference type="GO" id="GO:0016020">
    <property type="term" value="C:membrane"/>
    <property type="evidence" value="ECO:0007669"/>
    <property type="project" value="UniProtKB-SubCell"/>
</dbReference>
<dbReference type="GO" id="GO:0080115">
    <property type="term" value="F:myosin XI tail binding"/>
    <property type="evidence" value="ECO:0007669"/>
    <property type="project" value="UniProtKB-ARBA"/>
</dbReference>
<dbReference type="EMBL" id="LNRQ01000003">
    <property type="protein sequence ID" value="KZN03767.1"/>
    <property type="molecule type" value="Genomic_DNA"/>
</dbReference>
<keyword evidence="11" id="KW-1185">Reference proteome</keyword>
<evidence type="ECO:0000256" key="3">
    <source>
        <dbReference type="ARBA" id="ARBA00022989"/>
    </source>
</evidence>
<dbReference type="PROSITE" id="PS51775">
    <property type="entry name" value="GTD_BINDING"/>
    <property type="match status" value="1"/>
</dbReference>
<dbReference type="PANTHER" id="PTHR31448">
    <property type="entry name" value="MYOSIN-BINDING PROTEIN 2"/>
    <property type="match status" value="1"/>
</dbReference>
<feature type="transmembrane region" description="Helical" evidence="7">
    <location>
        <begin position="21"/>
        <end position="41"/>
    </location>
</feature>
<dbReference type="InterPro" id="IPR007656">
    <property type="entry name" value="GTD-bd"/>
</dbReference>
<feature type="region of interest" description="Disordered" evidence="6">
    <location>
        <begin position="375"/>
        <end position="430"/>
    </location>
</feature>